<dbReference type="AlphaFoldDB" id="A0A4P9X671"/>
<feature type="compositionally biased region" description="Low complexity" evidence="1">
    <location>
        <begin position="902"/>
        <end position="931"/>
    </location>
</feature>
<organism evidence="2 3">
    <name type="scientific">Caulochytrium protostelioides</name>
    <dbReference type="NCBI Taxonomy" id="1555241"/>
    <lineage>
        <taxon>Eukaryota</taxon>
        <taxon>Fungi</taxon>
        <taxon>Fungi incertae sedis</taxon>
        <taxon>Chytridiomycota</taxon>
        <taxon>Chytridiomycota incertae sedis</taxon>
        <taxon>Chytridiomycetes</taxon>
        <taxon>Caulochytriales</taxon>
        <taxon>Caulochytriaceae</taxon>
        <taxon>Caulochytrium</taxon>
    </lineage>
</organism>
<feature type="compositionally biased region" description="Pro residues" evidence="1">
    <location>
        <begin position="779"/>
        <end position="793"/>
    </location>
</feature>
<gene>
    <name evidence="2" type="ORF">CXG81DRAFT_26622</name>
</gene>
<evidence type="ECO:0000313" key="2">
    <source>
        <dbReference type="EMBL" id="RKP00676.1"/>
    </source>
</evidence>
<keyword evidence="3" id="KW-1185">Reference proteome</keyword>
<feature type="compositionally biased region" description="Gly residues" evidence="1">
    <location>
        <begin position="852"/>
        <end position="862"/>
    </location>
</feature>
<reference evidence="3" key="1">
    <citation type="journal article" date="2018" name="Nat. Microbiol.">
        <title>Leveraging single-cell genomics to expand the fungal tree of life.</title>
        <authorList>
            <person name="Ahrendt S.R."/>
            <person name="Quandt C.A."/>
            <person name="Ciobanu D."/>
            <person name="Clum A."/>
            <person name="Salamov A."/>
            <person name="Andreopoulos B."/>
            <person name="Cheng J.F."/>
            <person name="Woyke T."/>
            <person name="Pelin A."/>
            <person name="Henrissat B."/>
            <person name="Reynolds N.K."/>
            <person name="Benny G.L."/>
            <person name="Smith M.E."/>
            <person name="James T.Y."/>
            <person name="Grigoriev I.V."/>
        </authorList>
    </citation>
    <scope>NUCLEOTIDE SEQUENCE [LARGE SCALE GENOMIC DNA]</scope>
    <source>
        <strain evidence="3">ATCC 52028</strain>
    </source>
</reference>
<feature type="region of interest" description="Disordered" evidence="1">
    <location>
        <begin position="828"/>
        <end position="952"/>
    </location>
</feature>
<protein>
    <submittedName>
        <fullName evidence="2">Uncharacterized protein</fullName>
    </submittedName>
</protein>
<dbReference type="Proteomes" id="UP000274922">
    <property type="component" value="Unassembled WGS sequence"/>
</dbReference>
<accession>A0A4P9X671</accession>
<feature type="region of interest" description="Disordered" evidence="1">
    <location>
        <begin position="709"/>
        <end position="805"/>
    </location>
</feature>
<sequence length="975" mass="99663">MRALLRPSPRPLRGAWPVQRLGALALLLVLLSIVRGPALVAATAAAADTPGATDAADAADAAPDSHATRLPLVRGRRDTNGLAPFLTPIDVRTASLPAAAAAVRAAPWLSLNTTHPAFNRPSSGVGAIHRIWQHTPAAPLAADEPAIAVALVTPAVDTNPLTVLVNATAPASAAAGASWSAELTVPWEAQLPFSLAAAYHQGSLYVLVPHLAAVSMPHAAADTVARLASCHSPDDRAAGAGAGAELLLVFDATGRLRACEDYASPDLLTDPTTGVLATFAQSDRTSPTVVQTVPLSLAIVSTDAAADAAADTAADAAAAPSTSGPHDAVLTDVVVSRVGYMRHVSSRPAVNATAEAVPVPARQNVTSVYMGSLATLRVNATELLSARLTADAGTASTRYTWNLTHTMGQSPDVVAAYRPAAAWTLLDPRMLMATTLRRASNGRPVVMTVVTGRSAAEALPQLGVHPADVPNQAPAPADAVAAANPTTAATDASRAPVERPYPGVTPDEKQPFYDFLALLVSGRPVWSTTHAAAADADAADADAPWSFNAVPYAPATPLATPFTLGWVLGAQPEPFVGRLVLHELDTRLQPTLVPSRLQFPDPVLPSQLSQLTIEPPATWLPSNSAVLTAEAAAAVDAAPSTMATAFRLTGRLAGTSPETLWAGTFVWPDGVFVALDVPGAGGHGAPLAAAAAAAVAPVRKDDLPQAASIDETAPTAPETPREPPDSPKTPPEQPDAPEKPPSEPSKPAEPPKPTEPSPADPSPTAQPEPEPAPTDGAGPPAPSEPSPTPPPPWNEGDGESDSSLSGSFILTAGLLGLLYGLYRRSQHVLGKRGGNGSDGLEIPLHHVASRSGGSGGRGGGSDPGDDRDRLLGPDVDVFYDDPEPSPSRHPRDLEAGSGSPGGSVSTSRPPAASAASTAAVAVVASAPAAALPLPPPPTDVPADAFQGWGSAEDLEFNLDEQLSSQARVEDEWGWS</sequence>
<dbReference type="EMBL" id="ML014204">
    <property type="protein sequence ID" value="RKP00676.1"/>
    <property type="molecule type" value="Genomic_DNA"/>
</dbReference>
<evidence type="ECO:0000313" key="3">
    <source>
        <dbReference type="Proteomes" id="UP000274922"/>
    </source>
</evidence>
<proteinExistence type="predicted"/>
<evidence type="ECO:0000256" key="1">
    <source>
        <dbReference type="SAM" id="MobiDB-lite"/>
    </source>
</evidence>
<feature type="compositionally biased region" description="Pro residues" evidence="1">
    <location>
        <begin position="742"/>
        <end position="772"/>
    </location>
</feature>
<name>A0A4P9X671_9FUNG</name>